<evidence type="ECO:0000256" key="4">
    <source>
        <dbReference type="ARBA" id="ARBA00022764"/>
    </source>
</evidence>
<dbReference type="PANTHER" id="PTHR30368:SF2">
    <property type="entry name" value="SULFATE-BINDING PROTEIN"/>
    <property type="match status" value="1"/>
</dbReference>
<evidence type="ECO:0000256" key="3">
    <source>
        <dbReference type="ARBA" id="ARBA00022729"/>
    </source>
</evidence>
<name>A0A0F9CRM3_9ZZZZ</name>
<reference evidence="5" key="1">
    <citation type="journal article" date="2015" name="Nature">
        <title>Complex archaea that bridge the gap between prokaryotes and eukaryotes.</title>
        <authorList>
            <person name="Spang A."/>
            <person name="Saw J.H."/>
            <person name="Jorgensen S.L."/>
            <person name="Zaremba-Niedzwiedzka K."/>
            <person name="Martijn J."/>
            <person name="Lind A.E."/>
            <person name="van Eijk R."/>
            <person name="Schleper C."/>
            <person name="Guy L."/>
            <person name="Ettema T.J."/>
        </authorList>
    </citation>
    <scope>NUCLEOTIDE SEQUENCE</scope>
</reference>
<dbReference type="GO" id="GO:0140104">
    <property type="term" value="F:molecular carrier activity"/>
    <property type="evidence" value="ECO:0007669"/>
    <property type="project" value="InterPro"/>
</dbReference>
<dbReference type="GO" id="GO:0042597">
    <property type="term" value="C:periplasmic space"/>
    <property type="evidence" value="ECO:0007669"/>
    <property type="project" value="UniProtKB-SubCell"/>
</dbReference>
<evidence type="ECO:0000256" key="2">
    <source>
        <dbReference type="ARBA" id="ARBA00022448"/>
    </source>
</evidence>
<sequence length="278" mass="30391">MLWVVVLAALIAISVTTFWEPGRGSRRSGRTITVYGYSAMEEPLKDEVIPAFQEWYRRTHGEEVEFITSFSSSGHLFNQIRAGAPAQVAIFATEIEPTKLMEDGLITTDWRAFPDKGTFALTVAVILTRDGNPENIQSFEDLANKSVDVLLPDPTTSGGAQWAILALYGSAFLNGAGSPSNGRREPAAKLLKRVVDNAGSLPESARKALTQFGLGYGDVLLTYENEALVDISKGRDYEIVVPQSTIAIEPKVVIIDANVGEEDAELMQTFVDFLWSTN</sequence>
<dbReference type="InterPro" id="IPR005669">
    <property type="entry name" value="Thiosulph/SO4-bd"/>
</dbReference>
<evidence type="ECO:0000313" key="5">
    <source>
        <dbReference type="EMBL" id="KKL52073.1"/>
    </source>
</evidence>
<gene>
    <name evidence="5" type="ORF">LCGC14_2289140</name>
</gene>
<protein>
    <recommendedName>
        <fullName evidence="6">PBP domain-containing protein</fullName>
    </recommendedName>
</protein>
<evidence type="ECO:0000256" key="1">
    <source>
        <dbReference type="ARBA" id="ARBA00004418"/>
    </source>
</evidence>
<accession>A0A0F9CRM3</accession>
<keyword evidence="4" id="KW-0574">Periplasm</keyword>
<keyword evidence="3" id="KW-0732">Signal</keyword>
<organism evidence="5">
    <name type="scientific">marine sediment metagenome</name>
    <dbReference type="NCBI Taxonomy" id="412755"/>
    <lineage>
        <taxon>unclassified sequences</taxon>
        <taxon>metagenomes</taxon>
        <taxon>ecological metagenomes</taxon>
    </lineage>
</organism>
<proteinExistence type="predicted"/>
<dbReference type="PANTHER" id="PTHR30368">
    <property type="entry name" value="SULFATE-BINDING PROTEIN"/>
    <property type="match status" value="1"/>
</dbReference>
<evidence type="ECO:0008006" key="6">
    <source>
        <dbReference type="Google" id="ProtNLM"/>
    </source>
</evidence>
<keyword evidence="2" id="KW-0813">Transport</keyword>
<comment type="caution">
    <text evidence="5">The sequence shown here is derived from an EMBL/GenBank/DDBJ whole genome shotgun (WGS) entry which is preliminary data.</text>
</comment>
<comment type="subcellular location">
    <subcellularLocation>
        <location evidence="1">Periplasm</location>
    </subcellularLocation>
</comment>
<dbReference type="SUPFAM" id="SSF53850">
    <property type="entry name" value="Periplasmic binding protein-like II"/>
    <property type="match status" value="1"/>
</dbReference>
<dbReference type="Gene3D" id="3.40.190.10">
    <property type="entry name" value="Periplasmic binding protein-like II"/>
    <property type="match status" value="1"/>
</dbReference>
<dbReference type="GO" id="GO:1902358">
    <property type="term" value="P:sulfate transmembrane transport"/>
    <property type="evidence" value="ECO:0007669"/>
    <property type="project" value="InterPro"/>
</dbReference>
<dbReference type="Pfam" id="PF13531">
    <property type="entry name" value="SBP_bac_11"/>
    <property type="match status" value="1"/>
</dbReference>
<dbReference type="EMBL" id="LAZR01032019">
    <property type="protein sequence ID" value="KKL52073.1"/>
    <property type="molecule type" value="Genomic_DNA"/>
</dbReference>
<dbReference type="AlphaFoldDB" id="A0A0F9CRM3"/>